<dbReference type="AlphaFoldDB" id="A0A0S8JZS4"/>
<dbReference type="InterPro" id="IPR007530">
    <property type="entry name" value="Aminoglycoside_adenylylTfrase"/>
</dbReference>
<dbReference type="Gene3D" id="3.30.460.10">
    <property type="entry name" value="Beta Polymerase, domain 2"/>
    <property type="match status" value="1"/>
</dbReference>
<reference evidence="1 2" key="1">
    <citation type="journal article" date="2015" name="Microbiome">
        <title>Genomic resolution of linkages in carbon, nitrogen, and sulfur cycling among widespread estuary sediment bacteria.</title>
        <authorList>
            <person name="Baker B.J."/>
            <person name="Lazar C.S."/>
            <person name="Teske A.P."/>
            <person name="Dick G.J."/>
        </authorList>
    </citation>
    <scope>NUCLEOTIDE SEQUENCE [LARGE SCALE GENOMIC DNA]</scope>
    <source>
        <strain evidence="1">SM1_77</strain>
    </source>
</reference>
<name>A0A0S8JZS4_UNCW3</name>
<dbReference type="EMBL" id="LJVE01000025">
    <property type="protein sequence ID" value="KPL15058.1"/>
    <property type="molecule type" value="Genomic_DNA"/>
</dbReference>
<dbReference type="Pfam" id="PF04439">
    <property type="entry name" value="Adenyl_transf"/>
    <property type="match status" value="1"/>
</dbReference>
<dbReference type="InterPro" id="IPR043519">
    <property type="entry name" value="NT_sf"/>
</dbReference>
<comment type="caution">
    <text evidence="1">The sequence shown here is derived from an EMBL/GenBank/DDBJ whole genome shotgun (WGS) entry which is preliminary data.</text>
</comment>
<sequence>MLDKIQKWAKTQSEIRVVLLTSSRASKNEKVDQLSDYDIELYVEDMNPYVENNNWLSKFGEVLMLLPEKRELLGIKQPTRLVIYKNGDKVDFTLADIAVLKKICSLPHLPDWLDDGYKVLLDKDGLTKKLKRPTYKSYIPKKPSEEEFRKLVSEFWWDTTYVAKNLWRKEILPAKYSSDVVIRYKLLLKMLEWYIQINRGWNYRTGFVGKGVIESLNKSELDELRGIFSSADVEENWQALFNTIKFFRKIAVAVAHNLEYEYPYELDNNVFEYVKKIWDNGKCK</sequence>
<protein>
    <recommendedName>
        <fullName evidence="3">Aminoglycoside adenylyltransferase</fullName>
    </recommendedName>
</protein>
<evidence type="ECO:0000313" key="1">
    <source>
        <dbReference type="EMBL" id="KPL15058.1"/>
    </source>
</evidence>
<evidence type="ECO:0008006" key="3">
    <source>
        <dbReference type="Google" id="ProtNLM"/>
    </source>
</evidence>
<dbReference type="Proteomes" id="UP000050975">
    <property type="component" value="Unassembled WGS sequence"/>
</dbReference>
<dbReference type="SUPFAM" id="SSF81301">
    <property type="entry name" value="Nucleotidyltransferase"/>
    <property type="match status" value="1"/>
</dbReference>
<dbReference type="SUPFAM" id="SSF81631">
    <property type="entry name" value="PAP/OAS1 substrate-binding domain"/>
    <property type="match status" value="1"/>
</dbReference>
<evidence type="ECO:0000313" key="2">
    <source>
        <dbReference type="Proteomes" id="UP000050975"/>
    </source>
</evidence>
<gene>
    <name evidence="1" type="ORF">AMJ74_02250</name>
</gene>
<proteinExistence type="predicted"/>
<accession>A0A0S8JZS4</accession>
<organism evidence="1 2">
    <name type="scientific">candidate division WOR_3 bacterium SM1_77</name>
    <dbReference type="NCBI Taxonomy" id="1703778"/>
    <lineage>
        <taxon>Bacteria</taxon>
        <taxon>Bacteria division WOR-3</taxon>
    </lineage>
</organism>
<dbReference type="Gene3D" id="1.20.120.330">
    <property type="entry name" value="Nucleotidyltransferases domain 2"/>
    <property type="match status" value="1"/>
</dbReference>